<dbReference type="Pfam" id="PF00069">
    <property type="entry name" value="Pkinase"/>
    <property type="match status" value="1"/>
</dbReference>
<dbReference type="Gene3D" id="3.30.200.20">
    <property type="entry name" value="Phosphorylase Kinase, domain 1"/>
    <property type="match status" value="1"/>
</dbReference>
<dbReference type="SUPFAM" id="SSF56112">
    <property type="entry name" value="Protein kinase-like (PK-like)"/>
    <property type="match status" value="5"/>
</dbReference>
<dbReference type="Proteomes" id="UP001165121">
    <property type="component" value="Unassembled WGS sequence"/>
</dbReference>
<dbReference type="PROSITE" id="PS50011">
    <property type="entry name" value="PROTEIN_KINASE_DOM"/>
    <property type="match status" value="5"/>
</dbReference>
<dbReference type="GO" id="GO:0005524">
    <property type="term" value="F:ATP binding"/>
    <property type="evidence" value="ECO:0007669"/>
    <property type="project" value="InterPro"/>
</dbReference>
<keyword evidence="3" id="KW-1185">Reference proteome</keyword>
<dbReference type="EMBL" id="BSXT01001450">
    <property type="protein sequence ID" value="GMF42500.1"/>
    <property type="molecule type" value="Genomic_DNA"/>
</dbReference>
<dbReference type="Pfam" id="PF07714">
    <property type="entry name" value="PK_Tyr_Ser-Thr"/>
    <property type="match status" value="4"/>
</dbReference>
<dbReference type="InterPro" id="IPR051681">
    <property type="entry name" value="Ser/Thr_Kinases-Pseudokinases"/>
</dbReference>
<feature type="domain" description="Protein kinase" evidence="1">
    <location>
        <begin position="227"/>
        <end position="515"/>
    </location>
</feature>
<evidence type="ECO:0000313" key="3">
    <source>
        <dbReference type="Proteomes" id="UP001165121"/>
    </source>
</evidence>
<dbReference type="CDD" id="cd00180">
    <property type="entry name" value="PKc"/>
    <property type="match status" value="1"/>
</dbReference>
<dbReference type="GO" id="GO:0004674">
    <property type="term" value="F:protein serine/threonine kinase activity"/>
    <property type="evidence" value="ECO:0007669"/>
    <property type="project" value="TreeGrafter"/>
</dbReference>
<name>A0A9W7CUJ7_9STRA</name>
<dbReference type="Gene3D" id="1.10.510.10">
    <property type="entry name" value="Transferase(Phosphotransferase) domain 1"/>
    <property type="match status" value="5"/>
</dbReference>
<gene>
    <name evidence="2" type="ORF">Pfra01_001394000</name>
</gene>
<feature type="domain" description="Protein kinase" evidence="1">
    <location>
        <begin position="932"/>
        <end position="1184"/>
    </location>
</feature>
<accession>A0A9W7CUJ7</accession>
<evidence type="ECO:0000259" key="1">
    <source>
        <dbReference type="PROSITE" id="PS50011"/>
    </source>
</evidence>
<dbReference type="PROSITE" id="PS00108">
    <property type="entry name" value="PROTEIN_KINASE_ST"/>
    <property type="match status" value="1"/>
</dbReference>
<dbReference type="InterPro" id="IPR008271">
    <property type="entry name" value="Ser/Thr_kinase_AS"/>
</dbReference>
<dbReference type="OrthoDB" id="124719at2759"/>
<dbReference type="SMART" id="SM00220">
    <property type="entry name" value="S_TKc"/>
    <property type="match status" value="2"/>
</dbReference>
<comment type="caution">
    <text evidence="2">The sequence shown here is derived from an EMBL/GenBank/DDBJ whole genome shotgun (WGS) entry which is preliminary data.</text>
</comment>
<sequence length="1865" mass="210737">MEAHLAIGRKEVGRGRCGAMEDFIVTHFRDKPRCKSVLGTIRGRCQSMPDLEPLGLRAVERLEDLHRDVVRLNEDDPSRVQYVEILVRLVKVTYKRPLLVRLAKCDTIAQMIGKLQVDIDDLARSLGRGDDERQMTRWRDEWKGSRAEQFSVLKRLTTEYSDRQMKSEFKHATLLEEAMMELNSELGKNLPQEQLELKQHTLERVIEVTKMQEETLPYRLISVNELIFQDGSDVVGSFGMVRRATWYHDGVNEKVVVKKVLNGIAGDARDSFTRQLKMWRDLPAHPNILKLHGGCSHELRQFYVCEEAAKGNLKDFCRVKRSSVLVWSMMVQVAEGLAFLHEHGIVHGGLSCQNILIDSNNTPKLSDFGFSAIRSLSMGMSVSRYHFQIQPWNGAPGADGMSTQRVEADIYALGMCISEALEQTIPFRDGGTDSSSNDIRQIVSRLCAANYRDRPPIADAIEMMRSIYSAATSFPIEGLKGSPSSVKTLADMPIRCLHMPETEILCRQVIDHLTFLHDAVAALATVDPIKRKYSDVVVRTVKLLRRKPLLQRLASSETIVTTIHELQLQLSDVAQDLGLADTPEAQRWQQQWDADRAEHFDKLNQLVTGASERFLVYEFRDEQQLQEVLMSLNSGMRWKDQPAEVLELKQTTLSRVLAYLKQTELRMFDWFIPIDDIECEGTEIMDTGTFGKLCRGTLIHEGQRIEVAVMLLFNEALPPSKDAFLNQLDEWWSLPDNDHTLKLYGGSHLSEPMFYVSPLARYGSLGEFLTVEEHMKFYWQLFYQVAQSLKFLHDRQIIHGNLTCRHILIDNNYSTKLTIFGKDIEEEETLGLSGITQIRDLRKRDIRWKPREVLQGNYYDEKFYESDIYSLGICMIEARTQEAPFGFEDEDTVLHNILSGERHPRPEGLSDAEWDFISRLCDQDYTKRPTLDEVLRDIEKFAVKEEAEMSLADFPIEPAQRTSTVHPIPETATQSTLSSVCSSCTESSDGSQQSCRCCGFSLKISSADVTRHSFATYVKSHTKDEALQRLREIAVTLQDLRDQGFVHANVLPGSIRIGRDGCAQLVGFEYSKTLDELAHGLVPQRENGVRYLAPECLSGKNPSFASDVYSLGMCAIYALSGEPPWGLLVTDGDTKFQICSNHAIPVKPDTILGAEWKLIEQMCTFDPADRMHIHDVARHLSELVSKHNPTTPPWSLLPDTVRYPDKNASISITSFVSRYLGMWKDAEVLVEAPKETLLKMGRSFHSVADLWFSLKHPTVHQLYGAINDDIKPIFICETTEHGDMTSYVGSNTEDTHIWSIFTDVALAVHYMHNRGIVHGNVSLRNILVMGSGRGRLSGFLLSFHRSHYLCQRSPEDEPTTGEEWRPAACGHGHYAGFEADVYWLGRCIIDAIGGELVDREVVPSDSTPCALCLLGQVVSRPENFTTEEWRLVSDMCCGKIKMAEVVDRLTRLSAVNRAVQSKLNSIATPLPPHARQAAQEMMLAAIHQFEEEDNKQQLNDEIDDLDLDDGTNDDNVQNTVIPIEKYIVDGSNTVLDCADFIIKLLQYDPTKSYLSALGPSHFRMPSVQRKKSPYKWTIDHENINEIRVGKINTGACASVWRGMWLGAPVALKKLFKPDQGQNLREESNLWFRVRHPRVVDLFGSYSTDCHVFVCDLIEGGRLDEYKIHPAKNKKLTEVDTETMWGFLQDAAIGLQGLHGYGIVHADLKCDNILVTTDGRAKLIDFGLSCLSTCDGGRCQGAQRWKAPECLEGQGPTFESDVFSFGMCIVQAISGVYPWGTVPDGSVAFQVKQGKLPKQPASFTPLQWELVKRMCRFNPSDRLDLDFVVKVLGYFAKLAPYVNDESVRVTLTNWESDLPAVEQSSV</sequence>
<feature type="domain" description="Protein kinase" evidence="1">
    <location>
        <begin position="1585"/>
        <end position="1834"/>
    </location>
</feature>
<dbReference type="InterPro" id="IPR001245">
    <property type="entry name" value="Ser-Thr/Tyr_kinase_cat_dom"/>
</dbReference>
<dbReference type="PANTHER" id="PTHR44329:SF214">
    <property type="entry name" value="PROTEIN KINASE DOMAIN-CONTAINING PROTEIN"/>
    <property type="match status" value="1"/>
</dbReference>
<feature type="domain" description="Protein kinase" evidence="1">
    <location>
        <begin position="1204"/>
        <end position="1490"/>
    </location>
</feature>
<organism evidence="2 3">
    <name type="scientific">Phytophthora fragariaefolia</name>
    <dbReference type="NCBI Taxonomy" id="1490495"/>
    <lineage>
        <taxon>Eukaryota</taxon>
        <taxon>Sar</taxon>
        <taxon>Stramenopiles</taxon>
        <taxon>Oomycota</taxon>
        <taxon>Peronosporomycetes</taxon>
        <taxon>Peronosporales</taxon>
        <taxon>Peronosporaceae</taxon>
        <taxon>Phytophthora</taxon>
    </lineage>
</organism>
<reference evidence="2" key="1">
    <citation type="submission" date="2023-04" db="EMBL/GenBank/DDBJ databases">
        <title>Phytophthora fragariaefolia NBRC 109709.</title>
        <authorList>
            <person name="Ichikawa N."/>
            <person name="Sato H."/>
            <person name="Tonouchi N."/>
        </authorList>
    </citation>
    <scope>NUCLEOTIDE SEQUENCE</scope>
    <source>
        <strain evidence="2">NBRC 109709</strain>
    </source>
</reference>
<protein>
    <submittedName>
        <fullName evidence="2">Unnamed protein product</fullName>
    </submittedName>
</protein>
<dbReference type="PANTHER" id="PTHR44329">
    <property type="entry name" value="SERINE/THREONINE-PROTEIN KINASE TNNI3K-RELATED"/>
    <property type="match status" value="1"/>
</dbReference>
<dbReference type="InterPro" id="IPR000719">
    <property type="entry name" value="Prot_kinase_dom"/>
</dbReference>
<evidence type="ECO:0000313" key="2">
    <source>
        <dbReference type="EMBL" id="GMF42500.1"/>
    </source>
</evidence>
<dbReference type="InterPro" id="IPR011009">
    <property type="entry name" value="Kinase-like_dom_sf"/>
</dbReference>
<feature type="domain" description="Protein kinase" evidence="1">
    <location>
        <begin position="679"/>
        <end position="942"/>
    </location>
</feature>
<proteinExistence type="predicted"/>